<gene>
    <name evidence="1" type="ORF">HPB48_024770</name>
</gene>
<dbReference type="VEuPathDB" id="VectorBase:HLOH_057985"/>
<dbReference type="EMBL" id="JABSTR010001094">
    <property type="protein sequence ID" value="KAH9383419.1"/>
    <property type="molecule type" value="Genomic_DNA"/>
</dbReference>
<organism evidence="1 2">
    <name type="scientific">Haemaphysalis longicornis</name>
    <name type="common">Bush tick</name>
    <dbReference type="NCBI Taxonomy" id="44386"/>
    <lineage>
        <taxon>Eukaryota</taxon>
        <taxon>Metazoa</taxon>
        <taxon>Ecdysozoa</taxon>
        <taxon>Arthropoda</taxon>
        <taxon>Chelicerata</taxon>
        <taxon>Arachnida</taxon>
        <taxon>Acari</taxon>
        <taxon>Parasitiformes</taxon>
        <taxon>Ixodida</taxon>
        <taxon>Ixodoidea</taxon>
        <taxon>Ixodidae</taxon>
        <taxon>Haemaphysalinae</taxon>
        <taxon>Haemaphysalis</taxon>
    </lineage>
</organism>
<evidence type="ECO:0000313" key="2">
    <source>
        <dbReference type="Proteomes" id="UP000821853"/>
    </source>
</evidence>
<comment type="caution">
    <text evidence="1">The sequence shown here is derived from an EMBL/GenBank/DDBJ whole genome shotgun (WGS) entry which is preliminary data.</text>
</comment>
<keyword evidence="2" id="KW-1185">Reference proteome</keyword>
<accession>A0A9J6H6Z6</accession>
<dbReference type="Proteomes" id="UP000821853">
    <property type="component" value="Unassembled WGS sequence"/>
</dbReference>
<name>A0A9J6H6Z6_HAELO</name>
<protein>
    <recommendedName>
        <fullName evidence="3">Tick transposon</fullName>
    </recommendedName>
</protein>
<sequence>MKCLDRHQNELGRWLLGGNSATATAAVTGEMGWSPYEIREARPKILYAGGLKFMPETNVSKRIYLHLRYRNIKTHWIRRIRALEAKYGRDSKRHETKSAAAWDKVTIKEITEANTKAWRAAVAKKQSLTLYAKHTTEPQQRPFYRGDRESGLFFQARTGSLLTQQRRHELFGSDPRCRLCGAPSETVDHILYECPKMPVDVSAAKVLAESLALSGNSTQDRAREAVLTKQRLRLWEQHCRHADADKLCDAAASQQRAATSPRDCSAD</sequence>
<dbReference type="AlphaFoldDB" id="A0A9J6H6Z6"/>
<evidence type="ECO:0000313" key="1">
    <source>
        <dbReference type="EMBL" id="KAH9383419.1"/>
    </source>
</evidence>
<reference evidence="1 2" key="1">
    <citation type="journal article" date="2020" name="Cell">
        <title>Large-Scale Comparative Analyses of Tick Genomes Elucidate Their Genetic Diversity and Vector Capacities.</title>
        <authorList>
            <consortium name="Tick Genome and Microbiome Consortium (TIGMIC)"/>
            <person name="Jia N."/>
            <person name="Wang J."/>
            <person name="Shi W."/>
            <person name="Du L."/>
            <person name="Sun Y."/>
            <person name="Zhan W."/>
            <person name="Jiang J.F."/>
            <person name="Wang Q."/>
            <person name="Zhang B."/>
            <person name="Ji P."/>
            <person name="Bell-Sakyi L."/>
            <person name="Cui X.M."/>
            <person name="Yuan T.T."/>
            <person name="Jiang B.G."/>
            <person name="Yang W.F."/>
            <person name="Lam T.T."/>
            <person name="Chang Q.C."/>
            <person name="Ding S.J."/>
            <person name="Wang X.J."/>
            <person name="Zhu J.G."/>
            <person name="Ruan X.D."/>
            <person name="Zhao L."/>
            <person name="Wei J.T."/>
            <person name="Ye R.Z."/>
            <person name="Que T.C."/>
            <person name="Du C.H."/>
            <person name="Zhou Y.H."/>
            <person name="Cheng J.X."/>
            <person name="Dai P.F."/>
            <person name="Guo W.B."/>
            <person name="Han X.H."/>
            <person name="Huang E.J."/>
            <person name="Li L.F."/>
            <person name="Wei W."/>
            <person name="Gao Y.C."/>
            <person name="Liu J.Z."/>
            <person name="Shao H.Z."/>
            <person name="Wang X."/>
            <person name="Wang C.C."/>
            <person name="Yang T.C."/>
            <person name="Huo Q.B."/>
            <person name="Li W."/>
            <person name="Chen H.Y."/>
            <person name="Chen S.E."/>
            <person name="Zhou L.G."/>
            <person name="Ni X.B."/>
            <person name="Tian J.H."/>
            <person name="Sheng Y."/>
            <person name="Liu T."/>
            <person name="Pan Y.S."/>
            <person name="Xia L.Y."/>
            <person name="Li J."/>
            <person name="Zhao F."/>
            <person name="Cao W.C."/>
        </authorList>
    </citation>
    <scope>NUCLEOTIDE SEQUENCE [LARGE SCALE GENOMIC DNA]</scope>
    <source>
        <strain evidence="1">HaeL-2018</strain>
    </source>
</reference>
<evidence type="ECO:0008006" key="3">
    <source>
        <dbReference type="Google" id="ProtNLM"/>
    </source>
</evidence>
<proteinExistence type="predicted"/>